<feature type="signal peptide" evidence="2">
    <location>
        <begin position="1"/>
        <end position="21"/>
    </location>
</feature>
<dbReference type="SMART" id="SM00939">
    <property type="entry name" value="PepX_C"/>
    <property type="match status" value="1"/>
</dbReference>
<dbReference type="Gene3D" id="1.10.3020.10">
    <property type="entry name" value="alpha-amino acid ester hydrolase ( Helical cap domain)"/>
    <property type="match status" value="1"/>
</dbReference>
<keyword evidence="1 4" id="KW-0378">Hydrolase</keyword>
<protein>
    <submittedName>
        <fullName evidence="4">CocE/NonD family hydrolase</fullName>
    </submittedName>
</protein>
<dbReference type="Gene3D" id="3.40.50.1820">
    <property type="entry name" value="alpha/beta hydrolase"/>
    <property type="match status" value="1"/>
</dbReference>
<evidence type="ECO:0000313" key="4">
    <source>
        <dbReference type="EMBL" id="QUN05227.1"/>
    </source>
</evidence>
<proteinExistence type="predicted"/>
<dbReference type="InterPro" id="IPR000383">
    <property type="entry name" value="Xaa-Pro-like_dom"/>
</dbReference>
<dbReference type="PANTHER" id="PTHR43056:SF10">
    <property type="entry name" value="COCE_NOND FAMILY, PUTATIVE (AFU_ORTHOLOGUE AFUA_7G00600)-RELATED"/>
    <property type="match status" value="1"/>
</dbReference>
<dbReference type="InterPro" id="IPR013736">
    <property type="entry name" value="Xaa-Pro_dipept_C"/>
</dbReference>
<keyword evidence="2" id="KW-0732">Signal</keyword>
<evidence type="ECO:0000256" key="2">
    <source>
        <dbReference type="SAM" id="SignalP"/>
    </source>
</evidence>
<dbReference type="Pfam" id="PF08530">
    <property type="entry name" value="PepX_C"/>
    <property type="match status" value="1"/>
</dbReference>
<dbReference type="EMBL" id="CP073587">
    <property type="protein sequence ID" value="QUN05227.1"/>
    <property type="molecule type" value="Genomic_DNA"/>
</dbReference>
<dbReference type="GO" id="GO:0016787">
    <property type="term" value="F:hydrolase activity"/>
    <property type="evidence" value="ECO:0007669"/>
    <property type="project" value="UniProtKB-KW"/>
</dbReference>
<dbReference type="InterPro" id="IPR050585">
    <property type="entry name" value="Xaa-Pro_dipeptidyl-ppase/CocE"/>
</dbReference>
<organism evidence="4 5">
    <name type="scientific">Shewanella yunxiaonensis</name>
    <dbReference type="NCBI Taxonomy" id="2829809"/>
    <lineage>
        <taxon>Bacteria</taxon>
        <taxon>Pseudomonadati</taxon>
        <taxon>Pseudomonadota</taxon>
        <taxon>Gammaproteobacteria</taxon>
        <taxon>Alteromonadales</taxon>
        <taxon>Shewanellaceae</taxon>
        <taxon>Shewanella</taxon>
    </lineage>
</organism>
<dbReference type="InterPro" id="IPR008979">
    <property type="entry name" value="Galactose-bd-like_sf"/>
</dbReference>
<dbReference type="PANTHER" id="PTHR43056">
    <property type="entry name" value="PEPTIDASE S9 PROLYL OLIGOPEPTIDASE"/>
    <property type="match status" value="1"/>
</dbReference>
<evidence type="ECO:0000313" key="5">
    <source>
        <dbReference type="Proteomes" id="UP000679575"/>
    </source>
</evidence>
<dbReference type="Proteomes" id="UP000679575">
    <property type="component" value="Chromosome"/>
</dbReference>
<dbReference type="Pfam" id="PF02129">
    <property type="entry name" value="Peptidase_S15"/>
    <property type="match status" value="1"/>
</dbReference>
<dbReference type="NCBIfam" id="TIGR00976">
    <property type="entry name" value="CocE_NonD"/>
    <property type="match status" value="1"/>
</dbReference>
<dbReference type="SUPFAM" id="SSF53474">
    <property type="entry name" value="alpha/beta-Hydrolases"/>
    <property type="match status" value="1"/>
</dbReference>
<gene>
    <name evidence="4" type="ORF">KDN34_13620</name>
</gene>
<reference evidence="4 5" key="1">
    <citation type="submission" date="2021-04" db="EMBL/GenBank/DDBJ databases">
        <title>Novel species identification of genus Shewanella.</title>
        <authorList>
            <person name="Liu G."/>
        </authorList>
    </citation>
    <scope>NUCLEOTIDE SEQUENCE [LARGE SCALE GENOMIC DNA]</scope>
    <source>
        <strain evidence="4 5">FJAT-54481</strain>
    </source>
</reference>
<dbReference type="InterPro" id="IPR029058">
    <property type="entry name" value="AB_hydrolase_fold"/>
</dbReference>
<name>A0ABX7YRG1_9GAMM</name>
<feature type="chain" id="PRO_5046248262" evidence="2">
    <location>
        <begin position="22"/>
        <end position="632"/>
    </location>
</feature>
<dbReference type="SUPFAM" id="SSF49785">
    <property type="entry name" value="Galactose-binding domain-like"/>
    <property type="match status" value="1"/>
</dbReference>
<dbReference type="Gene3D" id="2.60.120.260">
    <property type="entry name" value="Galactose-binding domain-like"/>
    <property type="match status" value="1"/>
</dbReference>
<sequence length="632" mass="70382">MKLHPLMLALAATAVLPAAYAADAVTPMTPDGVASYQKIRPEADFIKRVEMVPMRDGTKLYTVILMKKGTTNAPILLSRSPYDAKGDAERTGSQHIRDIVPVMDVEFVEDNYIRVYQDIRGMHNSEGEYVTNRPLAGPQNDTGIDESTDAYDTIDWLVNHVPESNGKVGIVGSSYLGFTTLMAEIHPHPALKAAVPQSPMVDGWMGDDWFHNGAFRNVNIGYTVMQGTAKAESGGIAVGAGDDYSRFLEAGSTGDYLKKWGFENYPFIRKMTENPAYTDFWSLQAVDKIMAKEPLKVPTMLVVGQWDQEDSYGAPAVYNAIEPKDKHNNMVSLVIGPWRHSGVNHYGYKLGALTFTGDTAHEFRVKYMKPFFDHYLKGAPDPKTPPVLTYATGENHWNVSPKWPMGKAEKIYMTDNMGLSFKPAANENAHDDYVSDPAKPVPFIPRPINMSDSHQWKPWLVHDQRFVSSRPDVLVYTSDVLNKPVHIMGAPMVNLFAATSGTDADWVVKLVDVYPNTTSEGASQGYVGPEMTGFELPIGIEIFRGRYVKGFDKPEALTPGKVEHYHFGLPNVDHVFLPGHKIMVQVQSSLFPLYDRNPQTYVDNIFFAKKGDYQKATMSVFHSSNIELPIAK</sequence>
<feature type="domain" description="Xaa-Pro dipeptidyl-peptidase C-terminal" evidence="3">
    <location>
        <begin position="369"/>
        <end position="631"/>
    </location>
</feature>
<keyword evidence="5" id="KW-1185">Reference proteome</keyword>
<dbReference type="InterPro" id="IPR005674">
    <property type="entry name" value="CocE/Ser_esterase"/>
</dbReference>
<dbReference type="RefSeq" id="WP_212594262.1">
    <property type="nucleotide sequence ID" value="NZ_CP073587.1"/>
</dbReference>
<evidence type="ECO:0000256" key="1">
    <source>
        <dbReference type="ARBA" id="ARBA00022801"/>
    </source>
</evidence>
<accession>A0ABX7YRG1</accession>
<evidence type="ECO:0000259" key="3">
    <source>
        <dbReference type="SMART" id="SM00939"/>
    </source>
</evidence>